<feature type="domain" description="EF-hand" evidence="2">
    <location>
        <begin position="220"/>
        <end position="234"/>
    </location>
</feature>
<dbReference type="InterPro" id="IPR002048">
    <property type="entry name" value="EF_hand_dom"/>
</dbReference>
<dbReference type="InterPro" id="IPR018247">
    <property type="entry name" value="EF_Hand_1_Ca_BS"/>
</dbReference>
<comment type="caution">
    <text evidence="3">The sequence shown here is derived from an EMBL/GenBank/DDBJ whole genome shotgun (WGS) entry which is preliminary data.</text>
</comment>
<organism evidence="3 4">
    <name type="scientific">Belnapia mucosa</name>
    <dbReference type="NCBI Taxonomy" id="2804532"/>
    <lineage>
        <taxon>Bacteria</taxon>
        <taxon>Pseudomonadati</taxon>
        <taxon>Pseudomonadota</taxon>
        <taxon>Alphaproteobacteria</taxon>
        <taxon>Acetobacterales</taxon>
        <taxon>Roseomonadaceae</taxon>
        <taxon>Belnapia</taxon>
    </lineage>
</organism>
<dbReference type="Gene3D" id="1.10.238.10">
    <property type="entry name" value="EF-hand"/>
    <property type="match status" value="1"/>
</dbReference>
<dbReference type="Pfam" id="PF13202">
    <property type="entry name" value="EF-hand_5"/>
    <property type="match status" value="2"/>
</dbReference>
<name>A0ABS1V3X4_9PROT</name>
<dbReference type="PROSITE" id="PS00018">
    <property type="entry name" value="EF_HAND_1"/>
    <property type="match status" value="2"/>
</dbReference>
<sequence>MRPVLTLLALLLPGIALAQPVPEALQGAWFQGDCARPEAMLNLTARAAARMPRRGPGRLLRFAASREAGGWTIGTGRGPEAPRLMLRPAGEALETVEPEAKAREDRLPGEAPLSRWHRCAGAPPALAALHGEGVAVMAVLEHLEAGCGGGDTQACLGAVVAQADVSGDGRLSPAELARLARGAAWLVAVQEGMTAENLPGALAAGALAGQLAARLAVDGLDYDGDGRLSPSELAQDRAGFGTARGTAEGRPLHGEAAGAGLEALRGLLSGLGLLK</sequence>
<reference evidence="3 4" key="1">
    <citation type="submission" date="2021-01" db="EMBL/GenBank/DDBJ databases">
        <title>Belnapia mucosa sp. nov. and Belnapia arida sp. nov., isolated from the Tabernas Desert (Almeria, Spain).</title>
        <authorList>
            <person name="Molina-Menor E."/>
            <person name="Vidal-Verdu A."/>
            <person name="Calonge A."/>
            <person name="Satari L."/>
            <person name="Pereto Magraner J."/>
            <person name="Porcar Miralles M."/>
        </authorList>
    </citation>
    <scope>NUCLEOTIDE SEQUENCE [LARGE SCALE GENOMIC DNA]</scope>
    <source>
        <strain evidence="3 4">T6</strain>
    </source>
</reference>
<feature type="signal peptide" evidence="1">
    <location>
        <begin position="1"/>
        <end position="18"/>
    </location>
</feature>
<gene>
    <name evidence="3" type="ORF">JMJ55_13730</name>
</gene>
<accession>A0ABS1V3X4</accession>
<dbReference type="EMBL" id="JAEUXJ010000005">
    <property type="protein sequence ID" value="MBL6456389.1"/>
    <property type="molecule type" value="Genomic_DNA"/>
</dbReference>
<proteinExistence type="predicted"/>
<keyword evidence="1" id="KW-0732">Signal</keyword>
<keyword evidence="4" id="KW-1185">Reference proteome</keyword>
<evidence type="ECO:0000313" key="4">
    <source>
        <dbReference type="Proteomes" id="UP000606490"/>
    </source>
</evidence>
<evidence type="ECO:0000256" key="1">
    <source>
        <dbReference type="SAM" id="SignalP"/>
    </source>
</evidence>
<evidence type="ECO:0000313" key="3">
    <source>
        <dbReference type="EMBL" id="MBL6456389.1"/>
    </source>
</evidence>
<protein>
    <recommendedName>
        <fullName evidence="2">EF-hand domain-containing protein</fullName>
    </recommendedName>
</protein>
<feature type="domain" description="EF-hand" evidence="2">
    <location>
        <begin position="162"/>
        <end position="179"/>
    </location>
</feature>
<dbReference type="Proteomes" id="UP000606490">
    <property type="component" value="Unassembled WGS sequence"/>
</dbReference>
<dbReference type="RefSeq" id="WP_202826137.1">
    <property type="nucleotide sequence ID" value="NZ_JAEUXJ010000005.1"/>
</dbReference>
<feature type="chain" id="PRO_5047171609" description="EF-hand domain-containing protein" evidence="1">
    <location>
        <begin position="19"/>
        <end position="275"/>
    </location>
</feature>
<evidence type="ECO:0000259" key="2">
    <source>
        <dbReference type="Pfam" id="PF13202"/>
    </source>
</evidence>